<evidence type="ECO:0000256" key="2">
    <source>
        <dbReference type="ARBA" id="ARBA00005695"/>
    </source>
</evidence>
<evidence type="ECO:0000256" key="3">
    <source>
        <dbReference type="ARBA" id="ARBA00022448"/>
    </source>
</evidence>
<dbReference type="RefSeq" id="WP_345399521.1">
    <property type="nucleotide sequence ID" value="NZ_BAABLA010000090.1"/>
</dbReference>
<dbReference type="Gene3D" id="3.40.190.10">
    <property type="entry name" value="Periplasmic binding protein-like II"/>
    <property type="match status" value="1"/>
</dbReference>
<dbReference type="InterPro" id="IPR030678">
    <property type="entry name" value="Peptide/Ni-bd"/>
</dbReference>
<reference evidence="7" key="1">
    <citation type="journal article" date="2019" name="Int. J. Syst. Evol. Microbiol.">
        <title>The Global Catalogue of Microorganisms (GCM) 10K type strain sequencing project: providing services to taxonomists for standard genome sequencing and annotation.</title>
        <authorList>
            <consortium name="The Broad Institute Genomics Platform"/>
            <consortium name="The Broad Institute Genome Sequencing Center for Infectious Disease"/>
            <person name="Wu L."/>
            <person name="Ma J."/>
        </authorList>
    </citation>
    <scope>NUCLEOTIDE SEQUENCE [LARGE SCALE GENOMIC DNA]</scope>
    <source>
        <strain evidence="7">KCTC 32255</strain>
    </source>
</reference>
<dbReference type="PANTHER" id="PTHR30290">
    <property type="entry name" value="PERIPLASMIC BINDING COMPONENT OF ABC TRANSPORTER"/>
    <property type="match status" value="1"/>
</dbReference>
<protein>
    <submittedName>
        <fullName evidence="6">ABC transporter substrate-binding protein</fullName>
    </submittedName>
</protein>
<sequence length="587" mass="63549">MTAGAEPSHGGALRLYGNDDLDHLDPSCASRASATQLIRLFHRQLFTYEPMADLRQWRAIEPVPDIATAVPSMYNAGVGASHLTYVVHLRPGVLWDTTPPRVVTTADVIRGVKRLCNPVSRPAALPYFTSTIRGLAEFCDGYASAFSDTHPSAALLAEYQNEHDIPGVFALDDETLVFELVRPALDFVNILALPCASPVPAEYDDLVPGEADFPRHVVSNGPYRVSRHVRGREIRLAPNPSWQPDSDPVGRQHVPEITVTSAAVSRRQVAEAVRAGDADLPWGTRITTDEADGSPRAEHLGDVLRSCLAFNVVSPNAGGALARRDIRMAACYAIDKAALAKLYASEDSASAYRAAHSLIPEGHDAHQELTPFPALNGRGDPERSGQLLAIGGYPRGLTLTMVYRDSDVDPVVARSCADNLREAGITVRLEGLAPAEYHAMLADPRNARSGRWDITLLSLVPEWYHQNARVFVQSPLQSGPKRGLGNVGQYHNPRVDQLIQRALDMAADPTESRSAWQEAERVALDDAALLPLVAETPAARTLVGDSVRGAMAIPAWDYTVSLSQLWLADTVPPVGEPVEAVAARMSP</sequence>
<gene>
    <name evidence="6" type="ORF">ACFQGD_06295</name>
</gene>
<keyword evidence="4" id="KW-0732">Signal</keyword>
<dbReference type="InterPro" id="IPR000914">
    <property type="entry name" value="SBP_5_dom"/>
</dbReference>
<evidence type="ECO:0000256" key="4">
    <source>
        <dbReference type="ARBA" id="ARBA00022729"/>
    </source>
</evidence>
<keyword evidence="3" id="KW-0813">Transport</keyword>
<dbReference type="PANTHER" id="PTHR30290:SF10">
    <property type="entry name" value="PERIPLASMIC OLIGOPEPTIDE-BINDING PROTEIN-RELATED"/>
    <property type="match status" value="1"/>
</dbReference>
<comment type="caution">
    <text evidence="6">The sequence shown here is derived from an EMBL/GenBank/DDBJ whole genome shotgun (WGS) entry which is preliminary data.</text>
</comment>
<evidence type="ECO:0000256" key="1">
    <source>
        <dbReference type="ARBA" id="ARBA00004196"/>
    </source>
</evidence>
<evidence type="ECO:0000313" key="7">
    <source>
        <dbReference type="Proteomes" id="UP001596337"/>
    </source>
</evidence>
<dbReference type="SUPFAM" id="SSF53850">
    <property type="entry name" value="Periplasmic binding protein-like II"/>
    <property type="match status" value="1"/>
</dbReference>
<dbReference type="InterPro" id="IPR039424">
    <property type="entry name" value="SBP_5"/>
</dbReference>
<dbReference type="EMBL" id="JBHSXX010000001">
    <property type="protein sequence ID" value="MFC6866753.1"/>
    <property type="molecule type" value="Genomic_DNA"/>
</dbReference>
<dbReference type="PIRSF" id="PIRSF002741">
    <property type="entry name" value="MppA"/>
    <property type="match status" value="1"/>
</dbReference>
<accession>A0ABW2BW45</accession>
<dbReference type="Pfam" id="PF00496">
    <property type="entry name" value="SBP_bac_5"/>
    <property type="match status" value="1"/>
</dbReference>
<comment type="similarity">
    <text evidence="2">Belongs to the bacterial solute-binding protein 5 family.</text>
</comment>
<proteinExistence type="inferred from homology"/>
<feature type="domain" description="Solute-binding protein family 5" evidence="5">
    <location>
        <begin position="62"/>
        <end position="463"/>
    </location>
</feature>
<dbReference type="Proteomes" id="UP001596337">
    <property type="component" value="Unassembled WGS sequence"/>
</dbReference>
<evidence type="ECO:0000259" key="5">
    <source>
        <dbReference type="Pfam" id="PF00496"/>
    </source>
</evidence>
<keyword evidence="7" id="KW-1185">Reference proteome</keyword>
<comment type="subcellular location">
    <subcellularLocation>
        <location evidence="1">Cell envelope</location>
    </subcellularLocation>
</comment>
<evidence type="ECO:0000313" key="6">
    <source>
        <dbReference type="EMBL" id="MFC6866753.1"/>
    </source>
</evidence>
<organism evidence="6 7">
    <name type="scientific">Haloechinothrix salitolerans</name>
    <dbReference type="NCBI Taxonomy" id="926830"/>
    <lineage>
        <taxon>Bacteria</taxon>
        <taxon>Bacillati</taxon>
        <taxon>Actinomycetota</taxon>
        <taxon>Actinomycetes</taxon>
        <taxon>Pseudonocardiales</taxon>
        <taxon>Pseudonocardiaceae</taxon>
        <taxon>Haloechinothrix</taxon>
    </lineage>
</organism>
<name>A0ABW2BW45_9PSEU</name>
<dbReference type="Gene3D" id="3.10.105.10">
    <property type="entry name" value="Dipeptide-binding Protein, Domain 3"/>
    <property type="match status" value="1"/>
</dbReference>